<dbReference type="CDD" id="cd00009">
    <property type="entry name" value="AAA"/>
    <property type="match status" value="1"/>
</dbReference>
<evidence type="ECO:0000259" key="1">
    <source>
        <dbReference type="Pfam" id="PF01695"/>
    </source>
</evidence>
<organism evidence="2 3">
    <name type="scientific">Carboxydothermus hydrogenoformans (strain ATCC BAA-161 / DSM 6008 / Z-2901)</name>
    <dbReference type="NCBI Taxonomy" id="246194"/>
    <lineage>
        <taxon>Bacteria</taxon>
        <taxon>Bacillati</taxon>
        <taxon>Bacillota</taxon>
        <taxon>Clostridia</taxon>
        <taxon>Thermoanaerobacterales</taxon>
        <taxon>Thermoanaerobacteraceae</taxon>
        <taxon>Carboxydothermus</taxon>
    </lineage>
</organism>
<dbReference type="AlphaFoldDB" id="Q3ABH8"/>
<dbReference type="STRING" id="246194.CHY_1686"/>
<dbReference type="InterPro" id="IPR002611">
    <property type="entry name" value="IstB_ATP-bd"/>
</dbReference>
<dbReference type="GO" id="GO:0006260">
    <property type="term" value="P:DNA replication"/>
    <property type="evidence" value="ECO:0000303"/>
    <property type="project" value="TIGR"/>
</dbReference>
<dbReference type="InParanoid" id="Q3ABH8"/>
<evidence type="ECO:0000313" key="3">
    <source>
        <dbReference type="Proteomes" id="UP000002706"/>
    </source>
</evidence>
<proteinExistence type="predicted"/>
<dbReference type="EMBL" id="CP000141">
    <property type="protein sequence ID" value="ABB13818.1"/>
    <property type="molecule type" value="Genomic_DNA"/>
</dbReference>
<feature type="domain" description="IstB-like ATP-binding" evidence="1">
    <location>
        <begin position="105"/>
        <end position="251"/>
    </location>
</feature>
<dbReference type="InterPro" id="IPR027417">
    <property type="entry name" value="P-loop_NTPase"/>
</dbReference>
<dbReference type="eggNOG" id="COG1484">
    <property type="taxonomic scope" value="Bacteria"/>
</dbReference>
<protein>
    <submittedName>
        <fullName evidence="2">Prophage LambdaCh01, DNA replication protein</fullName>
    </submittedName>
</protein>
<name>Q3ABH8_CARHZ</name>
<dbReference type="SUPFAM" id="SSF52540">
    <property type="entry name" value="P-loop containing nucleoside triphosphate hydrolases"/>
    <property type="match status" value="1"/>
</dbReference>
<dbReference type="GO" id="GO:0016032">
    <property type="term" value="P:viral process"/>
    <property type="evidence" value="ECO:0000303"/>
    <property type="project" value="TIGR"/>
</dbReference>
<evidence type="ECO:0000313" key="2">
    <source>
        <dbReference type="EMBL" id="ABB13818.1"/>
    </source>
</evidence>
<dbReference type="KEGG" id="chy:CHY_1686"/>
<dbReference type="PANTHER" id="PTHR30050:SF10">
    <property type="entry name" value="PHAGE-LIKE ELEMENT PBSX PROTEIN XKDC"/>
    <property type="match status" value="1"/>
</dbReference>
<accession>Q3ABH8</accession>
<reference evidence="2 3" key="1">
    <citation type="journal article" date="2005" name="PLoS Genet.">
        <title>Life in hot carbon monoxide: the complete genome sequence of Carboxydothermus hydrogenoformans Z-2901.</title>
        <authorList>
            <person name="Wu M."/>
            <person name="Ren Q."/>
            <person name="Durkin A.S."/>
            <person name="Daugherty S.C."/>
            <person name="Brinkac L.M."/>
            <person name="Dodson R.J."/>
            <person name="Madupu R."/>
            <person name="Sullivan S.A."/>
            <person name="Kolonay J.F."/>
            <person name="Haft D.H."/>
            <person name="Nelson W.C."/>
            <person name="Tallon L.J."/>
            <person name="Jones K.M."/>
            <person name="Ulrich L.E."/>
            <person name="Gonzalez J.M."/>
            <person name="Zhulin I.B."/>
            <person name="Robb F.T."/>
            <person name="Eisen J.A."/>
        </authorList>
    </citation>
    <scope>NUCLEOTIDE SEQUENCE [LARGE SCALE GENOMIC DNA]</scope>
    <source>
        <strain evidence="3">ATCC BAA-161 / DSM 6008 / Z-2901</strain>
    </source>
</reference>
<dbReference type="FunCoup" id="Q3ABH8">
    <property type="interactions" value="38"/>
</dbReference>
<sequence>MDKAANLLMRERPSTLTNSFGKDHEYCPDCKDRGIIIIDNNTARICHCQEQKRLERLFKSSQITPAFRAKTFENFVTDNRPPIIKAMFECARDYAQRFTEIQKQENNWLVFLGEPGAGKTHLSMAVANWLLARGIPTLYFQHVEGLGELKDLLRKQGEEGIAAKLEQMKKVELLIWDDLFWGKEQPREFELEITFEVLNYRYLNLKPTIISSNRTPQQLLKIDNGTIGSRIVERGKGHMVVVQDHEANYRLMGE</sequence>
<dbReference type="GO" id="GO:0005524">
    <property type="term" value="F:ATP binding"/>
    <property type="evidence" value="ECO:0007669"/>
    <property type="project" value="InterPro"/>
</dbReference>
<dbReference type="PANTHER" id="PTHR30050">
    <property type="entry name" value="CHROMOSOMAL REPLICATION INITIATOR PROTEIN DNAA"/>
    <property type="match status" value="1"/>
</dbReference>
<keyword evidence="3" id="KW-1185">Reference proteome</keyword>
<dbReference type="Proteomes" id="UP000002706">
    <property type="component" value="Chromosome"/>
</dbReference>
<dbReference type="HOGENOM" id="CLU_062999_4_0_9"/>
<gene>
    <name evidence="2" type="ordered locus">CHY_1686</name>
</gene>
<dbReference type="Gene3D" id="3.40.50.300">
    <property type="entry name" value="P-loop containing nucleotide triphosphate hydrolases"/>
    <property type="match status" value="1"/>
</dbReference>
<dbReference type="OrthoDB" id="9776217at2"/>
<dbReference type="GO" id="GO:0003677">
    <property type="term" value="F:DNA binding"/>
    <property type="evidence" value="ECO:0000303"/>
    <property type="project" value="TIGR"/>
</dbReference>
<dbReference type="Pfam" id="PF01695">
    <property type="entry name" value="IstB_IS21"/>
    <property type="match status" value="1"/>
</dbReference>
<dbReference type="NCBIfam" id="NF005378">
    <property type="entry name" value="PRK06921.1"/>
    <property type="match status" value="1"/>
</dbReference>